<evidence type="ECO:0000256" key="2">
    <source>
        <dbReference type="ARBA" id="ARBA00004936"/>
    </source>
</evidence>
<keyword evidence="8 10" id="KW-0472">Membrane</keyword>
<comment type="similarity">
    <text evidence="3 10">Belongs to the LTA synthase family.</text>
</comment>
<dbReference type="InterPro" id="IPR000917">
    <property type="entry name" value="Sulfatase_N"/>
</dbReference>
<dbReference type="PANTHER" id="PTHR47371:SF3">
    <property type="entry name" value="PHOSPHOGLYCEROL TRANSFERASE I"/>
    <property type="match status" value="1"/>
</dbReference>
<comment type="pathway">
    <text evidence="2">Cell wall biogenesis; lipoteichoic acid biosynthesis.</text>
</comment>
<dbReference type="Pfam" id="PF00884">
    <property type="entry name" value="Sulfatase"/>
    <property type="match status" value="1"/>
</dbReference>
<feature type="domain" description="Sulfatase N-terminal" evidence="15">
    <location>
        <begin position="246"/>
        <end position="538"/>
    </location>
</feature>
<gene>
    <name evidence="16" type="ORF">ERX37_08415</name>
</gene>
<accession>A0A4R6BIN7</accession>
<evidence type="ECO:0000256" key="14">
    <source>
        <dbReference type="SAM" id="Phobius"/>
    </source>
</evidence>
<dbReference type="CDD" id="cd16015">
    <property type="entry name" value="LTA_synthase"/>
    <property type="match status" value="1"/>
</dbReference>
<evidence type="ECO:0000259" key="15">
    <source>
        <dbReference type="Pfam" id="PF00884"/>
    </source>
</evidence>
<evidence type="ECO:0000313" key="16">
    <source>
        <dbReference type="EMBL" id="TDM01509.1"/>
    </source>
</evidence>
<feature type="binding site" evidence="13">
    <location>
        <position position="299"/>
    </location>
    <ligand>
        <name>Mn(2+)</name>
        <dbReference type="ChEBI" id="CHEBI:29035"/>
    </ligand>
</feature>
<dbReference type="GO" id="GO:0046872">
    <property type="term" value="F:metal ion binding"/>
    <property type="evidence" value="ECO:0007669"/>
    <property type="project" value="UniProtKB-KW"/>
</dbReference>
<dbReference type="Gene3D" id="3.30.1120.170">
    <property type="match status" value="1"/>
</dbReference>
<dbReference type="RefSeq" id="WP_133430230.1">
    <property type="nucleotide sequence ID" value="NZ_BMCC01000001.1"/>
</dbReference>
<feature type="transmembrane region" description="Helical" evidence="14">
    <location>
        <begin position="70"/>
        <end position="92"/>
    </location>
</feature>
<comment type="subcellular location">
    <subcellularLocation>
        <location evidence="1">Cell membrane</location>
        <topology evidence="1">Multi-pass membrane protein</topology>
    </subcellularLocation>
</comment>
<feature type="transmembrane region" description="Helical" evidence="14">
    <location>
        <begin position="151"/>
        <end position="171"/>
    </location>
</feature>
<evidence type="ECO:0000256" key="7">
    <source>
        <dbReference type="ARBA" id="ARBA00022989"/>
    </source>
</evidence>
<evidence type="ECO:0000256" key="10">
    <source>
        <dbReference type="PIRNR" id="PIRNR005091"/>
    </source>
</evidence>
<dbReference type="EMBL" id="SCWE01000003">
    <property type="protein sequence ID" value="TDM01509.1"/>
    <property type="molecule type" value="Genomic_DNA"/>
</dbReference>
<evidence type="ECO:0000256" key="12">
    <source>
        <dbReference type="PIRSR" id="PIRSR005091-2"/>
    </source>
</evidence>
<dbReference type="PIRSF" id="PIRSF005091">
    <property type="entry name" value="Mmb_sulf_HI1246"/>
    <property type="match status" value="1"/>
</dbReference>
<feature type="binding site" evidence="13">
    <location>
        <position position="474"/>
    </location>
    <ligand>
        <name>Mn(2+)</name>
        <dbReference type="ChEBI" id="CHEBI:29035"/>
    </ligand>
</feature>
<evidence type="ECO:0000256" key="5">
    <source>
        <dbReference type="ARBA" id="ARBA00022475"/>
    </source>
</evidence>
<evidence type="ECO:0000313" key="17">
    <source>
        <dbReference type="Proteomes" id="UP000295328"/>
    </source>
</evidence>
<keyword evidence="5 10" id="KW-1003">Cell membrane</keyword>
<feature type="transmembrane region" description="Helical" evidence="14">
    <location>
        <begin position="119"/>
        <end position="139"/>
    </location>
</feature>
<proteinExistence type="inferred from homology"/>
<sequence>MIKKNKITIFVFFLMMVLTVSLKTYFAYYVDLSLGVKGIVQNLILLLNPYSLIALVLSALLFFKGKKGFWFIFTGGTLLTILLYSNVVYFRFFSDFLTFSTLNQVSNVESMSGALWSSFQWYDFVYFLDTVFYLILLTVKRDALSLKSFKRKFVPVLMGASIALFFINLAFAEMDRPELLTRTFDHKYLVKYLGPYNFTIYDGVKTIQNNQQKAMASADDLTRLQSYTKTKYAEPNKQYFGIAKEKNIIKIHLESFQTVMIGKKVNGKEVTPFLNQLATGNQDFIYYNNFFHSTGQGKTSDAELAMDNSMYGLQQGSAFSLKSDNTFQSLPAILNQKQNYSTSVMHGDYKTFWNRDQIYKRFGINKFYDATYYDMREENLENLGLKDKEFFKESIPYLKAEKQPFYSHLITLTNHYPFTLTPEDATIESPNTGDKTVDGYIQTARYLDESVKQFISDLKKEGLYDNSVIMIYGDHYGISENHNEGMGKFLGENITPVNFMDLQRTGLFLKVPGIKGHVDSTYASQIDVMPTILHLVGIDAKPYVIFGTDLLSQKHNQTVIFRNGDYITPTFKSVNGTVYDNVTNEPVKDKQILEQAAKIKNTVTTELEMSDSLMNGDLLRFYDNKDFKKVNPADFQYKNGTVSPTK</sequence>
<feature type="transmembrane region" description="Helical" evidence="14">
    <location>
        <begin position="42"/>
        <end position="63"/>
    </location>
</feature>
<name>A0A4R6BIN7_9STAP</name>
<dbReference type="InterPro" id="IPR050448">
    <property type="entry name" value="OpgB/LTA_synthase_biosynth"/>
</dbReference>
<feature type="binding site" evidence="12">
    <location>
        <position position="415"/>
    </location>
    <ligand>
        <name>substrate</name>
    </ligand>
</feature>
<keyword evidence="17" id="KW-1185">Reference proteome</keyword>
<keyword evidence="12" id="KW-0479">Metal-binding</keyword>
<keyword evidence="7 14" id="KW-1133">Transmembrane helix</keyword>
<evidence type="ECO:0000256" key="1">
    <source>
        <dbReference type="ARBA" id="ARBA00004651"/>
    </source>
</evidence>
<evidence type="ECO:0000256" key="3">
    <source>
        <dbReference type="ARBA" id="ARBA00009983"/>
    </source>
</evidence>
<dbReference type="GO" id="GO:0070395">
    <property type="term" value="P:lipoteichoic acid biosynthetic process"/>
    <property type="evidence" value="ECO:0007669"/>
    <property type="project" value="UniProtKB-UniPathway"/>
</dbReference>
<dbReference type="InterPro" id="IPR017850">
    <property type="entry name" value="Alkaline_phosphatase_core_sf"/>
</dbReference>
<feature type="binding site" evidence="13">
    <location>
        <position position="254"/>
    </location>
    <ligand>
        <name>Mn(2+)</name>
        <dbReference type="ChEBI" id="CHEBI:29035"/>
    </ligand>
</feature>
<evidence type="ECO:0000256" key="13">
    <source>
        <dbReference type="PIRSR" id="PIRSR005091-3"/>
    </source>
</evidence>
<feature type="active site" evidence="11">
    <location>
        <position position="299"/>
    </location>
</feature>
<dbReference type="AlphaFoldDB" id="A0A4R6BIN7"/>
<dbReference type="PANTHER" id="PTHR47371">
    <property type="entry name" value="LIPOTEICHOIC ACID SYNTHASE"/>
    <property type="match status" value="1"/>
</dbReference>
<keyword evidence="6 14" id="KW-0812">Transmembrane</keyword>
<evidence type="ECO:0000256" key="11">
    <source>
        <dbReference type="PIRSR" id="PIRSR005091-1"/>
    </source>
</evidence>
<dbReference type="SUPFAM" id="SSF53649">
    <property type="entry name" value="Alkaline phosphatase-like"/>
    <property type="match status" value="1"/>
</dbReference>
<reference evidence="16 17" key="1">
    <citation type="submission" date="2019-01" db="EMBL/GenBank/DDBJ databases">
        <title>Draft genome sequences of the type strains of six Macrococcus species.</title>
        <authorList>
            <person name="Mazhar S."/>
            <person name="Altermann E."/>
            <person name="Hill C."/>
            <person name="Mcauliffe O."/>
        </authorList>
    </citation>
    <scope>NUCLEOTIDE SEQUENCE [LARGE SCALE GENOMIC DNA]</scope>
    <source>
        <strain evidence="16 17">CCM4809</strain>
    </source>
</reference>
<dbReference type="GO" id="GO:0005886">
    <property type="term" value="C:plasma membrane"/>
    <property type="evidence" value="ECO:0007669"/>
    <property type="project" value="UniProtKB-SubCell"/>
</dbReference>
<dbReference type="InterPro" id="IPR012160">
    <property type="entry name" value="LtaS-like"/>
</dbReference>
<dbReference type="Gene3D" id="3.40.720.10">
    <property type="entry name" value="Alkaline Phosphatase, subunit A"/>
    <property type="match status" value="1"/>
</dbReference>
<comment type="function">
    <text evidence="9">Catalyzes the polymerization of lipoteichoic acid (LTA) polyglycerol phosphate, a reaction that presumably uses phosphatidylglycerol (PG) as substrate. Is required for staphylococcal growth and cell division process.</text>
</comment>
<dbReference type="OrthoDB" id="5901192at2"/>
<evidence type="ECO:0000256" key="9">
    <source>
        <dbReference type="ARBA" id="ARBA00024697"/>
    </source>
</evidence>
<comment type="caution">
    <text evidence="16">The sequence shown here is derived from an EMBL/GenBank/DDBJ whole genome shotgun (WGS) entry which is preliminary data.</text>
</comment>
<protein>
    <recommendedName>
        <fullName evidence="4">Lipoteichoic acid synthase</fullName>
    </recommendedName>
</protein>
<dbReference type="UniPathway" id="UPA00556"/>
<evidence type="ECO:0000256" key="8">
    <source>
        <dbReference type="ARBA" id="ARBA00023136"/>
    </source>
</evidence>
<evidence type="ECO:0000256" key="4">
    <source>
        <dbReference type="ARBA" id="ARBA00016845"/>
    </source>
</evidence>
<keyword evidence="12" id="KW-0464">Manganese</keyword>
<organism evidence="16 17">
    <name type="scientific">Macrococcus hajekii</name>
    <dbReference type="NCBI Taxonomy" id="198482"/>
    <lineage>
        <taxon>Bacteria</taxon>
        <taxon>Bacillati</taxon>
        <taxon>Bacillota</taxon>
        <taxon>Bacilli</taxon>
        <taxon>Bacillales</taxon>
        <taxon>Staphylococcaceae</taxon>
        <taxon>Macrococcus</taxon>
    </lineage>
</organism>
<dbReference type="Proteomes" id="UP000295328">
    <property type="component" value="Unassembled WGS sequence"/>
</dbReference>
<feature type="transmembrane region" description="Helical" evidence="14">
    <location>
        <begin position="7"/>
        <end position="30"/>
    </location>
</feature>
<evidence type="ECO:0000256" key="6">
    <source>
        <dbReference type="ARBA" id="ARBA00022692"/>
    </source>
</evidence>
<feature type="binding site" evidence="13">
    <location>
        <position position="475"/>
    </location>
    <ligand>
        <name>Mn(2+)</name>
        <dbReference type="ChEBI" id="CHEBI:29035"/>
    </ligand>
</feature>